<protein>
    <recommendedName>
        <fullName evidence="5">Pectinesterase inhibitor domain-containing protein</fullName>
    </recommendedName>
</protein>
<dbReference type="PANTHER" id="PTHR36710">
    <property type="entry name" value="PECTINESTERASE INHIBITOR-LIKE"/>
    <property type="match status" value="1"/>
</dbReference>
<dbReference type="Gene3D" id="1.20.140.40">
    <property type="entry name" value="Invertase/pectin methylesterase inhibitor family protein"/>
    <property type="match status" value="1"/>
</dbReference>
<keyword evidence="1 4" id="KW-0732">Signal</keyword>
<dbReference type="PANTHER" id="PTHR36710:SF18">
    <property type="entry name" value="PECTINESTERASE INHIBITOR 5-RELATED"/>
    <property type="match status" value="1"/>
</dbReference>
<gene>
    <name evidence="6" type="ORF">NE237_014951</name>
</gene>
<evidence type="ECO:0000256" key="1">
    <source>
        <dbReference type="ARBA" id="ARBA00022729"/>
    </source>
</evidence>
<dbReference type="AlphaFoldDB" id="A0A9Q0QQL5"/>
<keyword evidence="2" id="KW-1015">Disulfide bond</keyword>
<accession>A0A9Q0QQL5</accession>
<evidence type="ECO:0000259" key="5">
    <source>
        <dbReference type="SMART" id="SM00856"/>
    </source>
</evidence>
<evidence type="ECO:0000256" key="3">
    <source>
        <dbReference type="ARBA" id="ARBA00038471"/>
    </source>
</evidence>
<comment type="caution">
    <text evidence="6">The sequence shown here is derived from an EMBL/GenBank/DDBJ whole genome shotgun (WGS) entry which is preliminary data.</text>
</comment>
<dbReference type="InterPro" id="IPR052421">
    <property type="entry name" value="PCW_Enzyme_Inhibitor"/>
</dbReference>
<proteinExistence type="inferred from homology"/>
<dbReference type="InterPro" id="IPR006501">
    <property type="entry name" value="Pectinesterase_inhib_dom"/>
</dbReference>
<evidence type="ECO:0000313" key="6">
    <source>
        <dbReference type="EMBL" id="KAJ4968250.1"/>
    </source>
</evidence>
<feature type="signal peptide" evidence="4">
    <location>
        <begin position="1"/>
        <end position="15"/>
    </location>
</feature>
<name>A0A9Q0QQL5_9MAGN</name>
<reference evidence="6" key="1">
    <citation type="journal article" date="2023" name="Plant J.">
        <title>The genome of the king protea, Protea cynaroides.</title>
        <authorList>
            <person name="Chang J."/>
            <person name="Duong T.A."/>
            <person name="Schoeman C."/>
            <person name="Ma X."/>
            <person name="Roodt D."/>
            <person name="Barker N."/>
            <person name="Li Z."/>
            <person name="Van de Peer Y."/>
            <person name="Mizrachi E."/>
        </authorList>
    </citation>
    <scope>NUCLEOTIDE SEQUENCE</scope>
    <source>
        <tissue evidence="6">Young leaves</tissue>
    </source>
</reference>
<evidence type="ECO:0000256" key="2">
    <source>
        <dbReference type="ARBA" id="ARBA00023157"/>
    </source>
</evidence>
<evidence type="ECO:0000313" key="7">
    <source>
        <dbReference type="Proteomes" id="UP001141806"/>
    </source>
</evidence>
<comment type="similarity">
    <text evidence="3">Belongs to the PMEI family.</text>
</comment>
<keyword evidence="7" id="KW-1185">Reference proteome</keyword>
<dbReference type="SUPFAM" id="SSF101148">
    <property type="entry name" value="Plant invertase/pectin methylesterase inhibitor"/>
    <property type="match status" value="1"/>
</dbReference>
<sequence length="179" mass="20145">MVVPLLFFHLHTASARIPRILNQLNINSNLIDAICNNIADSPYCLQVLHDLNLDPKKISEIGRTGTEISKYAHGKAVDTSTYIETLRKQYPNLNPTLQDCSDSYRGLINAFGITGEEIQSEDYSTIDYDLHVSAVDNFRCPDDKFTSRGFHESPLAARNHEVITLSDMLIHIGILLQKM</sequence>
<evidence type="ECO:0000256" key="4">
    <source>
        <dbReference type="SAM" id="SignalP"/>
    </source>
</evidence>
<dbReference type="GO" id="GO:0004857">
    <property type="term" value="F:enzyme inhibitor activity"/>
    <property type="evidence" value="ECO:0007669"/>
    <property type="project" value="InterPro"/>
</dbReference>
<organism evidence="6 7">
    <name type="scientific">Protea cynaroides</name>
    <dbReference type="NCBI Taxonomy" id="273540"/>
    <lineage>
        <taxon>Eukaryota</taxon>
        <taxon>Viridiplantae</taxon>
        <taxon>Streptophyta</taxon>
        <taxon>Embryophyta</taxon>
        <taxon>Tracheophyta</taxon>
        <taxon>Spermatophyta</taxon>
        <taxon>Magnoliopsida</taxon>
        <taxon>Proteales</taxon>
        <taxon>Proteaceae</taxon>
        <taxon>Protea</taxon>
    </lineage>
</organism>
<feature type="chain" id="PRO_5040222173" description="Pectinesterase inhibitor domain-containing protein" evidence="4">
    <location>
        <begin position="16"/>
        <end position="179"/>
    </location>
</feature>
<dbReference type="Proteomes" id="UP001141806">
    <property type="component" value="Unassembled WGS sequence"/>
</dbReference>
<dbReference type="EMBL" id="JAMYWD010000006">
    <property type="protein sequence ID" value="KAJ4968250.1"/>
    <property type="molecule type" value="Genomic_DNA"/>
</dbReference>
<dbReference type="SMART" id="SM00856">
    <property type="entry name" value="PMEI"/>
    <property type="match status" value="1"/>
</dbReference>
<dbReference type="NCBIfam" id="TIGR01614">
    <property type="entry name" value="PME_inhib"/>
    <property type="match status" value="1"/>
</dbReference>
<feature type="domain" description="Pectinesterase inhibitor" evidence="5">
    <location>
        <begin position="26"/>
        <end position="172"/>
    </location>
</feature>
<dbReference type="InterPro" id="IPR035513">
    <property type="entry name" value="Invertase/methylesterase_inhib"/>
</dbReference>